<gene>
    <name evidence="1" type="ORF">EYC80_007773</name>
</gene>
<comment type="caution">
    <text evidence="1">The sequence shown here is derived from an EMBL/GenBank/DDBJ whole genome shotgun (WGS) entry which is preliminary data.</text>
</comment>
<reference evidence="1 2" key="1">
    <citation type="submission" date="2019-06" db="EMBL/GenBank/DDBJ databases">
        <title>Genome Sequence of the Brown Rot Fungal Pathogen Monilinia laxa.</title>
        <authorList>
            <person name="De Miccolis Angelini R.M."/>
            <person name="Landi L."/>
            <person name="Abate D."/>
            <person name="Pollastro S."/>
            <person name="Romanazzi G."/>
            <person name="Faretra F."/>
        </authorList>
    </citation>
    <scope>NUCLEOTIDE SEQUENCE [LARGE SCALE GENOMIC DNA]</scope>
    <source>
        <strain evidence="1 2">Mlax316</strain>
    </source>
</reference>
<proteinExistence type="predicted"/>
<dbReference type="EMBL" id="VIGI01000012">
    <property type="protein sequence ID" value="KAB8293463.1"/>
    <property type="molecule type" value="Genomic_DNA"/>
</dbReference>
<sequence>MPVPIFSFIRFIQTIHQPHPAKKIEPPNRSAFHPPRPSIINAPSYPNINTSLMKPLLPAWEWIPHINSKHKSKALSELHPKCITLVYKSFPKISRHINPNDIFVMEFIMHAEINFFAKQILKIINQSSFVSIYNSFLLVR</sequence>
<evidence type="ECO:0000313" key="2">
    <source>
        <dbReference type="Proteomes" id="UP000326757"/>
    </source>
</evidence>
<keyword evidence="2" id="KW-1185">Reference proteome</keyword>
<accession>A0A5N6JWY5</accession>
<evidence type="ECO:0000313" key="1">
    <source>
        <dbReference type="EMBL" id="KAB8293463.1"/>
    </source>
</evidence>
<dbReference type="AlphaFoldDB" id="A0A5N6JWY5"/>
<organism evidence="1 2">
    <name type="scientific">Monilinia laxa</name>
    <name type="common">Brown rot fungus</name>
    <name type="synonym">Sclerotinia laxa</name>
    <dbReference type="NCBI Taxonomy" id="61186"/>
    <lineage>
        <taxon>Eukaryota</taxon>
        <taxon>Fungi</taxon>
        <taxon>Dikarya</taxon>
        <taxon>Ascomycota</taxon>
        <taxon>Pezizomycotina</taxon>
        <taxon>Leotiomycetes</taxon>
        <taxon>Helotiales</taxon>
        <taxon>Sclerotiniaceae</taxon>
        <taxon>Monilinia</taxon>
    </lineage>
</organism>
<protein>
    <submittedName>
        <fullName evidence="1">Uncharacterized protein</fullName>
    </submittedName>
</protein>
<dbReference type="Proteomes" id="UP000326757">
    <property type="component" value="Unassembled WGS sequence"/>
</dbReference>
<name>A0A5N6JWY5_MONLA</name>